<dbReference type="PATRIC" id="fig|1423715.3.peg.2579"/>
<evidence type="ECO:0000313" key="4">
    <source>
        <dbReference type="Proteomes" id="UP000051955"/>
    </source>
</evidence>
<reference evidence="3 4" key="1">
    <citation type="journal article" date="2015" name="Genome Announc.">
        <title>Expanding the biotechnology potential of lactobacilli through comparative genomics of 213 strains and associated genera.</title>
        <authorList>
            <person name="Sun Z."/>
            <person name="Harris H.M."/>
            <person name="McCann A."/>
            <person name="Guo C."/>
            <person name="Argimon S."/>
            <person name="Zhang W."/>
            <person name="Yang X."/>
            <person name="Jeffery I.B."/>
            <person name="Cooney J.C."/>
            <person name="Kagawa T.F."/>
            <person name="Liu W."/>
            <person name="Song Y."/>
            <person name="Salvetti E."/>
            <person name="Wrobel A."/>
            <person name="Rasinkangas P."/>
            <person name="Parkhill J."/>
            <person name="Rea M.C."/>
            <person name="O'Sullivan O."/>
            <person name="Ritari J."/>
            <person name="Douillard F.P."/>
            <person name="Paul Ross R."/>
            <person name="Yang R."/>
            <person name="Briner A.E."/>
            <person name="Felis G.E."/>
            <person name="de Vos W.M."/>
            <person name="Barrangou R."/>
            <person name="Klaenhammer T.R."/>
            <person name="Caufield P.W."/>
            <person name="Cui Y."/>
            <person name="Zhang H."/>
            <person name="O'Toole P.W."/>
        </authorList>
    </citation>
    <scope>NUCLEOTIDE SEQUENCE [LARGE SCALE GENOMIC DNA]</scope>
    <source>
        <strain evidence="3 4">DSM 19394</strain>
    </source>
</reference>
<feature type="transmembrane region" description="Helical" evidence="1">
    <location>
        <begin position="92"/>
        <end position="114"/>
    </location>
</feature>
<keyword evidence="1" id="KW-0472">Membrane</keyword>
<comment type="caution">
    <text evidence="3">The sequence shown here is derived from an EMBL/GenBank/DDBJ whole genome shotgun (WGS) entry which is preliminary data.</text>
</comment>
<keyword evidence="1" id="KW-1133">Transmembrane helix</keyword>
<evidence type="ECO:0000259" key="2">
    <source>
        <dbReference type="Pfam" id="PF09335"/>
    </source>
</evidence>
<evidence type="ECO:0000256" key="1">
    <source>
        <dbReference type="SAM" id="Phobius"/>
    </source>
</evidence>
<gene>
    <name evidence="3" type="ORF">FD25_GL002498</name>
</gene>
<feature type="transmembrane region" description="Helical" evidence="1">
    <location>
        <begin position="140"/>
        <end position="160"/>
    </location>
</feature>
<feature type="transmembrane region" description="Helical" evidence="1">
    <location>
        <begin position="6"/>
        <end position="29"/>
    </location>
</feature>
<dbReference type="InterPro" id="IPR032816">
    <property type="entry name" value="VTT_dom"/>
</dbReference>
<dbReference type="Pfam" id="PF09335">
    <property type="entry name" value="VTT_dom"/>
    <property type="match status" value="1"/>
</dbReference>
<accession>A0A0R1LJS7</accession>
<dbReference type="AlphaFoldDB" id="A0A0R1LJS7"/>
<evidence type="ECO:0000313" key="3">
    <source>
        <dbReference type="EMBL" id="KRK96037.1"/>
    </source>
</evidence>
<protein>
    <recommendedName>
        <fullName evidence="2">VTT domain-containing protein</fullName>
    </recommendedName>
</protein>
<keyword evidence="1" id="KW-0812">Transmembrane</keyword>
<feature type="transmembrane region" description="Helical" evidence="1">
    <location>
        <begin position="199"/>
        <end position="217"/>
    </location>
</feature>
<name>A0A0R1LJS7_9LACO</name>
<feature type="transmembrane region" description="Helical" evidence="1">
    <location>
        <begin position="62"/>
        <end position="86"/>
    </location>
</feature>
<sequence length="235" mass="25899">MSPVKPWLKILLITLGIVGLVGLLALLWVNYRHVIQTFIAQAFDRQRLIDLLRHQGKHNIPLFMAVIAIGSAIPGMPIAAVAVLSGVCFGQWLGFGINVVGIVLGNLLAIYILGKFPHRARPSRFRFITNRLNAMRHPRLGLSIGYAVPMLPTLLVNYAALELNFSLENKALCIFIGSLPVSYLYAFGGNALLFGNTKTAIVAIGLTLLMIGLYEVIRRDQRLKATKQNNVTNEN</sequence>
<keyword evidence="4" id="KW-1185">Reference proteome</keyword>
<proteinExistence type="predicted"/>
<dbReference type="Proteomes" id="UP000051955">
    <property type="component" value="Unassembled WGS sequence"/>
</dbReference>
<organism evidence="3 4">
    <name type="scientific">Levilactobacillus acidifarinae DSM 19394 = JCM 15949</name>
    <dbReference type="NCBI Taxonomy" id="1423715"/>
    <lineage>
        <taxon>Bacteria</taxon>
        <taxon>Bacillati</taxon>
        <taxon>Bacillota</taxon>
        <taxon>Bacilli</taxon>
        <taxon>Lactobacillales</taxon>
        <taxon>Lactobacillaceae</taxon>
        <taxon>Levilactobacillus</taxon>
    </lineage>
</organism>
<dbReference type="STRING" id="1423715.FD25_GL002498"/>
<feature type="domain" description="VTT" evidence="2">
    <location>
        <begin position="77"/>
        <end position="190"/>
    </location>
</feature>
<dbReference type="EMBL" id="AZDV01000005">
    <property type="protein sequence ID" value="KRK96037.1"/>
    <property type="molecule type" value="Genomic_DNA"/>
</dbReference>